<keyword evidence="2" id="KW-1185">Reference proteome</keyword>
<dbReference type="HOGENOM" id="CLU_3336488_0_0_1"/>
<protein>
    <submittedName>
        <fullName evidence="1">Uncharacterized protein</fullName>
    </submittedName>
</protein>
<organism evidence="1 2">
    <name type="scientific">Setaria italica</name>
    <name type="common">Foxtail millet</name>
    <name type="synonym">Panicum italicum</name>
    <dbReference type="NCBI Taxonomy" id="4555"/>
    <lineage>
        <taxon>Eukaryota</taxon>
        <taxon>Viridiplantae</taxon>
        <taxon>Streptophyta</taxon>
        <taxon>Embryophyta</taxon>
        <taxon>Tracheophyta</taxon>
        <taxon>Spermatophyta</taxon>
        <taxon>Magnoliopsida</taxon>
        <taxon>Liliopsida</taxon>
        <taxon>Poales</taxon>
        <taxon>Poaceae</taxon>
        <taxon>PACMAD clade</taxon>
        <taxon>Panicoideae</taxon>
        <taxon>Panicodae</taxon>
        <taxon>Paniceae</taxon>
        <taxon>Cenchrinae</taxon>
        <taxon>Setaria</taxon>
    </lineage>
</organism>
<evidence type="ECO:0000313" key="1">
    <source>
        <dbReference type="EnsemblPlants" id="KQL05287"/>
    </source>
</evidence>
<reference evidence="1" key="2">
    <citation type="submission" date="2018-08" db="UniProtKB">
        <authorList>
            <consortium name="EnsemblPlants"/>
        </authorList>
    </citation>
    <scope>IDENTIFICATION</scope>
    <source>
        <strain evidence="1">Yugu1</strain>
    </source>
</reference>
<dbReference type="Gramene" id="KQL05287">
    <property type="protein sequence ID" value="KQL05287"/>
    <property type="gene ID" value="SETIT_005615mg"/>
</dbReference>
<name>K3XUK8_SETIT</name>
<accession>K3XUK8</accession>
<proteinExistence type="predicted"/>
<dbReference type="InParanoid" id="K3XUK8"/>
<dbReference type="AlphaFoldDB" id="K3XUK8"/>
<reference evidence="2" key="1">
    <citation type="journal article" date="2012" name="Nat. Biotechnol.">
        <title>Reference genome sequence of the model plant Setaria.</title>
        <authorList>
            <person name="Bennetzen J.L."/>
            <person name="Schmutz J."/>
            <person name="Wang H."/>
            <person name="Percifield R."/>
            <person name="Hawkins J."/>
            <person name="Pontaroli A.C."/>
            <person name="Estep M."/>
            <person name="Feng L."/>
            <person name="Vaughn J.N."/>
            <person name="Grimwood J."/>
            <person name="Jenkins J."/>
            <person name="Barry K."/>
            <person name="Lindquist E."/>
            <person name="Hellsten U."/>
            <person name="Deshpande S."/>
            <person name="Wang X."/>
            <person name="Wu X."/>
            <person name="Mitros T."/>
            <person name="Triplett J."/>
            <person name="Yang X."/>
            <person name="Ye C.Y."/>
            <person name="Mauro-Herrera M."/>
            <person name="Wang L."/>
            <person name="Li P."/>
            <person name="Sharma M."/>
            <person name="Sharma R."/>
            <person name="Ronald P.C."/>
            <person name="Panaud O."/>
            <person name="Kellogg E.A."/>
            <person name="Brutnell T.P."/>
            <person name="Doust A.N."/>
            <person name="Tuskan G.A."/>
            <person name="Rokhsar D."/>
            <person name="Devos K.M."/>
        </authorList>
    </citation>
    <scope>NUCLEOTIDE SEQUENCE [LARGE SCALE GENOMIC DNA]</scope>
    <source>
        <strain evidence="2">cv. Yugu1</strain>
    </source>
</reference>
<dbReference type="Proteomes" id="UP000004995">
    <property type="component" value="Unassembled WGS sequence"/>
</dbReference>
<sequence>MGLDEYHNLKILRKKECSASAKFMSKSLNNIYNMSNSW</sequence>
<dbReference type="EnsemblPlants" id="KQL05287">
    <property type="protein sequence ID" value="KQL05287"/>
    <property type="gene ID" value="SETIT_005615mg"/>
</dbReference>
<evidence type="ECO:0000313" key="2">
    <source>
        <dbReference type="Proteomes" id="UP000004995"/>
    </source>
</evidence>
<dbReference type="EMBL" id="AGNK02003046">
    <property type="status" value="NOT_ANNOTATED_CDS"/>
    <property type="molecule type" value="Genomic_DNA"/>
</dbReference>